<dbReference type="Pfam" id="PF01096">
    <property type="entry name" value="Zn_ribbon_TFIIS"/>
    <property type="match status" value="1"/>
</dbReference>
<keyword evidence="1" id="KW-0479">Metal-binding</keyword>
<evidence type="ECO:0000256" key="2">
    <source>
        <dbReference type="ARBA" id="ARBA00022771"/>
    </source>
</evidence>
<keyword evidence="2" id="KW-0863">Zinc-finger</keyword>
<dbReference type="SUPFAM" id="SSF57783">
    <property type="entry name" value="Zinc beta-ribbon"/>
    <property type="match status" value="1"/>
</dbReference>
<dbReference type="GO" id="GO:0003676">
    <property type="term" value="F:nucleic acid binding"/>
    <property type="evidence" value="ECO:0007669"/>
    <property type="project" value="InterPro"/>
</dbReference>
<sequence length="105" mass="12192">MTEKQRNKYDIMASKVIGDKKTYSELISKVDHFDLSFWNDYKVKEQMSIDFSCRKKNLVEGLYMCKLCGTNKVYTQSIQLRAGDEATSNFALCSNPECKSKPWEI</sequence>
<evidence type="ECO:0000256" key="1">
    <source>
        <dbReference type="ARBA" id="ARBA00022723"/>
    </source>
</evidence>
<evidence type="ECO:0000259" key="4">
    <source>
        <dbReference type="PROSITE" id="PS51133"/>
    </source>
</evidence>
<name>A0A6C0JVH8_9ZZZZ</name>
<organism evidence="5">
    <name type="scientific">viral metagenome</name>
    <dbReference type="NCBI Taxonomy" id="1070528"/>
    <lineage>
        <taxon>unclassified sequences</taxon>
        <taxon>metagenomes</taxon>
        <taxon>organismal metagenomes</taxon>
    </lineage>
</organism>
<reference evidence="5" key="1">
    <citation type="journal article" date="2020" name="Nature">
        <title>Giant virus diversity and host interactions through global metagenomics.</title>
        <authorList>
            <person name="Schulz F."/>
            <person name="Roux S."/>
            <person name="Paez-Espino D."/>
            <person name="Jungbluth S."/>
            <person name="Walsh D.A."/>
            <person name="Denef V.J."/>
            <person name="McMahon K.D."/>
            <person name="Konstantinidis K.T."/>
            <person name="Eloe-Fadrosh E.A."/>
            <person name="Kyrpides N.C."/>
            <person name="Woyke T."/>
        </authorList>
    </citation>
    <scope>NUCLEOTIDE SEQUENCE</scope>
    <source>
        <strain evidence="5">GVMAG-S-1062768-28</strain>
    </source>
</reference>
<dbReference type="PROSITE" id="PS51133">
    <property type="entry name" value="ZF_TFIIS_2"/>
    <property type="match status" value="1"/>
</dbReference>
<dbReference type="AlphaFoldDB" id="A0A6C0JVH8"/>
<dbReference type="GO" id="GO:0008270">
    <property type="term" value="F:zinc ion binding"/>
    <property type="evidence" value="ECO:0007669"/>
    <property type="project" value="UniProtKB-KW"/>
</dbReference>
<keyword evidence="3" id="KW-0862">Zinc</keyword>
<protein>
    <recommendedName>
        <fullName evidence="4">TFIIS-type domain-containing protein</fullName>
    </recommendedName>
</protein>
<dbReference type="Gene3D" id="2.20.25.10">
    <property type="match status" value="1"/>
</dbReference>
<accession>A0A6C0JVH8</accession>
<evidence type="ECO:0000313" key="5">
    <source>
        <dbReference type="EMBL" id="QHU08397.1"/>
    </source>
</evidence>
<feature type="domain" description="TFIIS-type" evidence="4">
    <location>
        <begin position="49"/>
        <end position="104"/>
    </location>
</feature>
<dbReference type="EMBL" id="MN740696">
    <property type="protein sequence ID" value="QHU08397.1"/>
    <property type="molecule type" value="Genomic_DNA"/>
</dbReference>
<dbReference type="GO" id="GO:0006351">
    <property type="term" value="P:DNA-templated transcription"/>
    <property type="evidence" value="ECO:0007669"/>
    <property type="project" value="InterPro"/>
</dbReference>
<evidence type="ECO:0000256" key="3">
    <source>
        <dbReference type="ARBA" id="ARBA00022833"/>
    </source>
</evidence>
<proteinExistence type="predicted"/>
<dbReference type="InterPro" id="IPR001222">
    <property type="entry name" value="Znf_TFIIS"/>
</dbReference>